<dbReference type="AlphaFoldDB" id="A0A140LIS0"/>
<sequence>CESAISDRCSGQMASSAVLTGPKLCSALTEAMHWQALQTATCTSGM</sequence>
<dbReference type="Proteomes" id="UP000000589">
    <property type="component" value="Chromosome 7"/>
</dbReference>
<keyword evidence="3" id="KW-1185">Reference proteome</keyword>
<dbReference type="Antibodypedia" id="30896">
    <property type="antibodies" value="186 antibodies from 26 providers"/>
</dbReference>
<dbReference type="ExpressionAtlas" id="A0A140LIS0">
    <property type="expression patterns" value="baseline and differential"/>
</dbReference>
<reference evidence="1" key="3">
    <citation type="submission" date="2025-08" db="UniProtKB">
        <authorList>
            <consortium name="Ensembl"/>
        </authorList>
    </citation>
    <scope>IDENTIFICATION</scope>
    <source>
        <strain evidence="1">C57BL/6J</strain>
    </source>
</reference>
<organism evidence="1 3">
    <name type="scientific">Mus musculus</name>
    <name type="common">Mouse</name>
    <dbReference type="NCBI Taxonomy" id="10090"/>
    <lineage>
        <taxon>Eukaryota</taxon>
        <taxon>Metazoa</taxon>
        <taxon>Chordata</taxon>
        <taxon>Craniata</taxon>
        <taxon>Vertebrata</taxon>
        <taxon>Euteleostomi</taxon>
        <taxon>Mammalia</taxon>
        <taxon>Eutheria</taxon>
        <taxon>Euarchontoglires</taxon>
        <taxon>Glires</taxon>
        <taxon>Rodentia</taxon>
        <taxon>Myomorpha</taxon>
        <taxon>Muroidea</taxon>
        <taxon>Muridae</taxon>
        <taxon>Murinae</taxon>
        <taxon>Mus</taxon>
        <taxon>Mus</taxon>
    </lineage>
</organism>
<accession>A0A140LIS0</accession>
<reference evidence="1 3" key="1">
    <citation type="journal article" date="2009" name="PLoS Biol.">
        <title>Lineage-specific biology revealed by a finished genome assembly of the mouse.</title>
        <authorList>
            <consortium name="Mouse Genome Sequencing Consortium"/>
            <person name="Church D.M."/>
            <person name="Goodstadt L."/>
            <person name="Hillier L.W."/>
            <person name="Zody M.C."/>
            <person name="Goldstein S."/>
            <person name="She X."/>
            <person name="Bult C.J."/>
            <person name="Agarwala R."/>
            <person name="Cherry J.L."/>
            <person name="DiCuccio M."/>
            <person name="Hlavina W."/>
            <person name="Kapustin Y."/>
            <person name="Meric P."/>
            <person name="Maglott D."/>
            <person name="Birtle Z."/>
            <person name="Marques A.C."/>
            <person name="Graves T."/>
            <person name="Zhou S."/>
            <person name="Teague B."/>
            <person name="Potamousis K."/>
            <person name="Churas C."/>
            <person name="Place M."/>
            <person name="Herschleb J."/>
            <person name="Runnheim R."/>
            <person name="Forrest D."/>
            <person name="Amos-Landgraf J."/>
            <person name="Schwartz D.C."/>
            <person name="Cheng Z."/>
            <person name="Lindblad-Toh K."/>
            <person name="Eichler E.E."/>
            <person name="Ponting C.P."/>
        </authorList>
    </citation>
    <scope>NUCLEOTIDE SEQUENCE [LARGE SCALE GENOMIC DNA]</scope>
    <source>
        <strain evidence="1 3">C57BL/6J</strain>
    </source>
</reference>
<dbReference type="GeneTree" id="ENSGT00940000153936"/>
<gene>
    <name evidence="1 2" type="primary">Atg16l2</name>
</gene>
<dbReference type="AGR" id="MGI:1920933"/>
<feature type="non-terminal residue" evidence="1">
    <location>
        <position position="1"/>
    </location>
</feature>
<proteinExistence type="predicted"/>
<protein>
    <submittedName>
        <fullName evidence="1">Autophagy related 16 like 2</fullName>
    </submittedName>
</protein>
<evidence type="ECO:0000313" key="1">
    <source>
        <dbReference type="Ensembl" id="ENSMUSP00000146933.2"/>
    </source>
</evidence>
<reference evidence="1" key="4">
    <citation type="submission" date="2025-09" db="UniProtKB">
        <authorList>
            <consortium name="Ensembl"/>
        </authorList>
    </citation>
    <scope>IDENTIFICATION</scope>
    <source>
        <strain evidence="1">C57BL/6J</strain>
    </source>
</reference>
<evidence type="ECO:0000313" key="2">
    <source>
        <dbReference type="MGI" id="MGI:1920933"/>
    </source>
</evidence>
<dbReference type="Bgee" id="ENSMUSG00000047767">
    <property type="expression patterns" value="Expressed in granulocyte and 153 other cell types or tissues"/>
</dbReference>
<dbReference type="Ensembl" id="ENSMUST00000207740.2">
    <property type="protein sequence ID" value="ENSMUSP00000146933.2"/>
    <property type="gene ID" value="ENSMUSG00000047767.18"/>
</dbReference>
<name>A0A140LIS0_MOUSE</name>
<evidence type="ECO:0000313" key="3">
    <source>
        <dbReference type="Proteomes" id="UP000000589"/>
    </source>
</evidence>
<reference evidence="1 3" key="2">
    <citation type="journal article" date="2011" name="PLoS Biol.">
        <title>Modernizing reference genome assemblies.</title>
        <authorList>
            <person name="Church D.M."/>
            <person name="Schneider V.A."/>
            <person name="Graves T."/>
            <person name="Auger K."/>
            <person name="Cunningham F."/>
            <person name="Bouk N."/>
            <person name="Chen H.C."/>
            <person name="Agarwala R."/>
            <person name="McLaren W.M."/>
            <person name="Ritchie G.R."/>
            <person name="Albracht D."/>
            <person name="Kremitzki M."/>
            <person name="Rock S."/>
            <person name="Kotkiewicz H."/>
            <person name="Kremitzki C."/>
            <person name="Wollam A."/>
            <person name="Trani L."/>
            <person name="Fulton L."/>
            <person name="Fulton R."/>
            <person name="Matthews L."/>
            <person name="Whitehead S."/>
            <person name="Chow W."/>
            <person name="Torrance J."/>
            <person name="Dunn M."/>
            <person name="Harden G."/>
            <person name="Threadgold G."/>
            <person name="Wood J."/>
            <person name="Collins J."/>
            <person name="Heath P."/>
            <person name="Griffiths G."/>
            <person name="Pelan S."/>
            <person name="Grafham D."/>
            <person name="Eichler E.E."/>
            <person name="Weinstock G."/>
            <person name="Mardis E.R."/>
            <person name="Wilson R.K."/>
            <person name="Howe K."/>
            <person name="Flicek P."/>
            <person name="Hubbard T."/>
        </authorList>
    </citation>
    <scope>NUCLEOTIDE SEQUENCE [LARGE SCALE GENOMIC DNA]</scope>
    <source>
        <strain evidence="1 3">C57BL/6J</strain>
    </source>
</reference>
<dbReference type="VEuPathDB" id="HostDB:ENSMUSG00000047767"/>
<dbReference type="MGI" id="MGI:1920933">
    <property type="gene designation" value="Atg16l2"/>
</dbReference>